<dbReference type="OMA" id="VTERICY"/>
<dbReference type="KEGG" id="cbr:CBG_15786"/>
<dbReference type="PANTHER" id="PTHR22899">
    <property type="entry name" value="CYCLIN-RELATED F-BOX FAMILY"/>
    <property type="match status" value="1"/>
</dbReference>
<reference evidence="1 2" key="1">
    <citation type="submission" date="2022-05" db="EMBL/GenBank/DDBJ databases">
        <title>Chromosome-level reference genomes for two strains of Caenorhabditis briggsae: an improved platform for comparative genomics.</title>
        <authorList>
            <person name="Stevens L."/>
            <person name="Andersen E.C."/>
        </authorList>
    </citation>
    <scope>NUCLEOTIDE SEQUENCE [LARGE SCALE GENOMIC DNA]</scope>
    <source>
        <strain evidence="1">QX1410_ONT</strain>
        <tissue evidence="1">Whole-organism</tissue>
    </source>
</reference>
<dbReference type="EMBL" id="CP090893">
    <property type="protein sequence ID" value="ULT98849.1"/>
    <property type="molecule type" value="Genomic_DNA"/>
</dbReference>
<evidence type="ECO:0008006" key="3">
    <source>
        <dbReference type="Google" id="ProtNLM"/>
    </source>
</evidence>
<dbReference type="InterPro" id="IPR053222">
    <property type="entry name" value="Zygotic_Embryogenesis-Asso"/>
</dbReference>
<evidence type="ECO:0000313" key="1">
    <source>
        <dbReference type="EMBL" id="ULT98849.1"/>
    </source>
</evidence>
<organism evidence="1 2">
    <name type="scientific">Caenorhabditis briggsae</name>
    <dbReference type="NCBI Taxonomy" id="6238"/>
    <lineage>
        <taxon>Eukaryota</taxon>
        <taxon>Metazoa</taxon>
        <taxon>Ecdysozoa</taxon>
        <taxon>Nematoda</taxon>
        <taxon>Chromadorea</taxon>
        <taxon>Rhabditida</taxon>
        <taxon>Rhabditina</taxon>
        <taxon>Rhabditomorpha</taxon>
        <taxon>Rhabditoidea</taxon>
        <taxon>Rhabditidae</taxon>
        <taxon>Peloderinae</taxon>
        <taxon>Caenorhabditis</taxon>
    </lineage>
</organism>
<dbReference type="RefSeq" id="XP_002640895.2">
    <property type="nucleotide sequence ID" value="XM_002640849.2"/>
</dbReference>
<evidence type="ECO:0000313" key="2">
    <source>
        <dbReference type="Proteomes" id="UP000827892"/>
    </source>
</evidence>
<protein>
    <recommendedName>
        <fullName evidence="3">F-box associated domain-containing protein</fullName>
    </recommendedName>
</protein>
<name>A0AAE9IN59_CAEBR</name>
<dbReference type="Proteomes" id="UP000827892">
    <property type="component" value="Chromosome III"/>
</dbReference>
<proteinExistence type="predicted"/>
<gene>
    <name evidence="1" type="ORF">L3Y34_000300</name>
</gene>
<dbReference type="PANTHER" id="PTHR22899:SF0">
    <property type="entry name" value="F-BOX ASSOCIATED DOMAIN-CONTAINING PROTEIN-RELATED"/>
    <property type="match status" value="1"/>
</dbReference>
<dbReference type="AlphaFoldDB" id="A0AAE9IN59"/>
<sequence length="330" mass="39357">MGNPFPFLQMTTVSQRQMIRLFNFHEQICYALISKKSAEFVKSLNLKVKAFSIEFLSPKRIEITIGDWGKNTTIRTNLIDYWGTGHSIIQFPMNNPPRWIYLNIGILEFLKLLSEIYHCKFLNYHFGNSKLWLPMEIIEKLSNGFQVDTLAITNKLKDIRRILKYHLPVNDLSILGNFALTTREYEEIVYIWEYDYLLLAFFHLYDFSFLQFKTCHLEFLYIRENLPRIFNQFLKKWTQSETYPKLKSMMIRWECPGFGAEIDTILEGVQYKRLPNTQTLQFKCCYVSYYWYPIDTIHGKYGIRNHADNQKAVLAIESSRGAFYWNFYVV</sequence>
<accession>A0AAE9IN59</accession>